<accession>A0ABN8RLY9</accession>
<feature type="non-terminal residue" evidence="1">
    <location>
        <position position="132"/>
    </location>
</feature>
<dbReference type="Gene3D" id="3.80.10.10">
    <property type="entry name" value="Ribonuclease Inhibitor"/>
    <property type="match status" value="1"/>
</dbReference>
<organism evidence="1 2">
    <name type="scientific">Porites lobata</name>
    <dbReference type="NCBI Taxonomy" id="104759"/>
    <lineage>
        <taxon>Eukaryota</taxon>
        <taxon>Metazoa</taxon>
        <taxon>Cnidaria</taxon>
        <taxon>Anthozoa</taxon>
        <taxon>Hexacorallia</taxon>
        <taxon>Scleractinia</taxon>
        <taxon>Fungiina</taxon>
        <taxon>Poritidae</taxon>
        <taxon>Porites</taxon>
    </lineage>
</organism>
<gene>
    <name evidence="1" type="ORF">PLOB_00021995</name>
</gene>
<feature type="non-terminal residue" evidence="1">
    <location>
        <position position="1"/>
    </location>
</feature>
<dbReference type="InterPro" id="IPR001611">
    <property type="entry name" value="Leu-rich_rpt"/>
</dbReference>
<proteinExistence type="predicted"/>
<dbReference type="InterPro" id="IPR032675">
    <property type="entry name" value="LRR_dom_sf"/>
</dbReference>
<dbReference type="Pfam" id="PF13855">
    <property type="entry name" value="LRR_8"/>
    <property type="match status" value="1"/>
</dbReference>
<keyword evidence="2" id="KW-1185">Reference proteome</keyword>
<reference evidence="1 2" key="1">
    <citation type="submission" date="2022-05" db="EMBL/GenBank/DDBJ databases">
        <authorList>
            <consortium name="Genoscope - CEA"/>
            <person name="William W."/>
        </authorList>
    </citation>
    <scope>NUCLEOTIDE SEQUENCE [LARGE SCALE GENOMIC DNA]</scope>
</reference>
<protein>
    <submittedName>
        <fullName evidence="1">Uncharacterized protein</fullName>
    </submittedName>
</protein>
<comment type="caution">
    <text evidence="1">The sequence shown here is derived from an EMBL/GenBank/DDBJ whole genome shotgun (WGS) entry which is preliminary data.</text>
</comment>
<name>A0ABN8RLY9_9CNID</name>
<dbReference type="Proteomes" id="UP001159405">
    <property type="component" value="Unassembled WGS sequence"/>
</dbReference>
<evidence type="ECO:0000313" key="1">
    <source>
        <dbReference type="EMBL" id="CAH3179579.1"/>
    </source>
</evidence>
<dbReference type="SUPFAM" id="SSF52058">
    <property type="entry name" value="L domain-like"/>
    <property type="match status" value="1"/>
</dbReference>
<evidence type="ECO:0000313" key="2">
    <source>
        <dbReference type="Proteomes" id="UP001159405"/>
    </source>
</evidence>
<sequence>SDLSSNRIKNITRGVFFNNKLLRFVLLNKNHLQSISDEAFEAQRQLGILVLSDNPLKTIGHRAFSIPEKPHKKVLIFMIRTHLKEVSLRVLSFHDFHNLTSVITMNDGKIGTMKVLDSLQRERCTFHLLVTF</sequence>
<dbReference type="EMBL" id="CALNXK010000259">
    <property type="protein sequence ID" value="CAH3179579.1"/>
    <property type="molecule type" value="Genomic_DNA"/>
</dbReference>